<dbReference type="InterPro" id="IPR015797">
    <property type="entry name" value="NUDIX_hydrolase-like_dom_sf"/>
</dbReference>
<dbReference type="GO" id="GO:0004081">
    <property type="term" value="F:bis(5'-nucleosyl)-tetraphosphatase (asymmetrical) activity"/>
    <property type="evidence" value="ECO:0007669"/>
    <property type="project" value="TreeGrafter"/>
</dbReference>
<dbReference type="Pfam" id="PF00293">
    <property type="entry name" value="NUDIX"/>
    <property type="match status" value="1"/>
</dbReference>
<dbReference type="CDD" id="cd04664">
    <property type="entry name" value="NUDIX_DHNTPase_like"/>
    <property type="match status" value="1"/>
</dbReference>
<dbReference type="InterPro" id="IPR000086">
    <property type="entry name" value="NUDIX_hydrolase_dom"/>
</dbReference>
<dbReference type="PROSITE" id="PS51462">
    <property type="entry name" value="NUDIX"/>
    <property type="match status" value="1"/>
</dbReference>
<dbReference type="InterPro" id="IPR051325">
    <property type="entry name" value="Nudix_hydrolase_domain"/>
</dbReference>
<keyword evidence="4" id="KW-1185">Reference proteome</keyword>
<dbReference type="AlphaFoldDB" id="A0A329M238"/>
<name>A0A329M238_9BACL</name>
<evidence type="ECO:0000259" key="2">
    <source>
        <dbReference type="PROSITE" id="PS51462"/>
    </source>
</evidence>
<reference evidence="3 4" key="1">
    <citation type="journal article" date="2009" name="Int. J. Syst. Evol. Microbiol.">
        <title>Paenibacillus contaminans sp. nov., isolated from a contaminated laboratory plate.</title>
        <authorList>
            <person name="Chou J.H."/>
            <person name="Lee J.H."/>
            <person name="Lin M.C."/>
            <person name="Chang P.S."/>
            <person name="Arun A.B."/>
            <person name="Young C.C."/>
            <person name="Chen W.M."/>
        </authorList>
    </citation>
    <scope>NUCLEOTIDE SEQUENCE [LARGE SCALE GENOMIC DNA]</scope>
    <source>
        <strain evidence="3 4">CKOBP-6</strain>
    </source>
</reference>
<evidence type="ECO:0000256" key="1">
    <source>
        <dbReference type="ARBA" id="ARBA00022801"/>
    </source>
</evidence>
<proteinExistence type="predicted"/>
<dbReference type="SUPFAM" id="SSF55811">
    <property type="entry name" value="Nudix"/>
    <property type="match status" value="1"/>
</dbReference>
<dbReference type="Gene3D" id="3.90.79.10">
    <property type="entry name" value="Nucleoside Triphosphate Pyrophosphohydrolase"/>
    <property type="match status" value="1"/>
</dbReference>
<dbReference type="PANTHER" id="PTHR21340:SF0">
    <property type="entry name" value="BIS(5'-NUCLEOSYL)-TETRAPHOSPHATASE [ASYMMETRICAL]"/>
    <property type="match status" value="1"/>
</dbReference>
<organism evidence="3 4">
    <name type="scientific">Paenibacillus contaminans</name>
    <dbReference type="NCBI Taxonomy" id="450362"/>
    <lineage>
        <taxon>Bacteria</taxon>
        <taxon>Bacillati</taxon>
        <taxon>Bacillota</taxon>
        <taxon>Bacilli</taxon>
        <taxon>Bacillales</taxon>
        <taxon>Paenibacillaceae</taxon>
        <taxon>Paenibacillus</taxon>
    </lineage>
</organism>
<dbReference type="GO" id="GO:0006754">
    <property type="term" value="P:ATP biosynthetic process"/>
    <property type="evidence" value="ECO:0007669"/>
    <property type="project" value="TreeGrafter"/>
</dbReference>
<evidence type="ECO:0000313" key="4">
    <source>
        <dbReference type="Proteomes" id="UP000250369"/>
    </source>
</evidence>
<keyword evidence="1 3" id="KW-0378">Hydrolase</keyword>
<dbReference type="PANTHER" id="PTHR21340">
    <property type="entry name" value="DIADENOSINE 5,5-P1,P4-TETRAPHOSPHATE PYROPHOSPHOHYDROLASE MUTT"/>
    <property type="match status" value="1"/>
</dbReference>
<dbReference type="InterPro" id="IPR020084">
    <property type="entry name" value="NUDIX_hydrolase_CS"/>
</dbReference>
<dbReference type="OrthoDB" id="9804563at2"/>
<dbReference type="GO" id="GO:0006167">
    <property type="term" value="P:AMP biosynthetic process"/>
    <property type="evidence" value="ECO:0007669"/>
    <property type="project" value="TreeGrafter"/>
</dbReference>
<sequence length="158" mass="18385">MSFDHNELTIRCKGIAVVLLKKTEHQCQVLLLKRASSILHDVWCYIGGGIETGEKAWQAALREIQEETGITHVTLYNSNKFDQFYSSIDDFINLAPVFVGFVEEKQDVKLNNEHKEFKWMSFEEASEKVTLPGNDEVLRFIEKHFVKRDPLEWLRVVI</sequence>
<dbReference type="Proteomes" id="UP000250369">
    <property type="component" value="Unassembled WGS sequence"/>
</dbReference>
<comment type="caution">
    <text evidence="3">The sequence shown here is derived from an EMBL/GenBank/DDBJ whole genome shotgun (WGS) entry which is preliminary data.</text>
</comment>
<dbReference type="PROSITE" id="PS00893">
    <property type="entry name" value="NUDIX_BOX"/>
    <property type="match status" value="1"/>
</dbReference>
<gene>
    <name evidence="3" type="ORF">DQG23_33205</name>
</gene>
<protein>
    <submittedName>
        <fullName evidence="3">NUDIX hydrolase</fullName>
    </submittedName>
</protein>
<evidence type="ECO:0000313" key="3">
    <source>
        <dbReference type="EMBL" id="RAV13652.1"/>
    </source>
</evidence>
<accession>A0A329M238</accession>
<dbReference type="EMBL" id="QMFB01000029">
    <property type="protein sequence ID" value="RAV13652.1"/>
    <property type="molecule type" value="Genomic_DNA"/>
</dbReference>
<feature type="domain" description="Nudix hydrolase" evidence="2">
    <location>
        <begin position="10"/>
        <end position="142"/>
    </location>
</feature>